<dbReference type="Gene3D" id="3.40.640.10">
    <property type="entry name" value="Type I PLP-dependent aspartate aminotransferase-like (Major domain)"/>
    <property type="match status" value="1"/>
</dbReference>
<dbReference type="InterPro" id="IPR015421">
    <property type="entry name" value="PyrdxlP-dep_Trfase_major"/>
</dbReference>
<protein>
    <submittedName>
        <fullName evidence="1">Aminotransferase class I/II-fold pyridoxal phosphate-dependent enzyme</fullName>
    </submittedName>
</protein>
<evidence type="ECO:0000313" key="2">
    <source>
        <dbReference type="Proteomes" id="UP000315369"/>
    </source>
</evidence>
<sequence length="325" mass="35745">MKHDAFLSLADAWRGKRPELVDLAELNVYRSLAPAFAAIAPSTHPEAPYRCHLAERFLAHLELDAELKSRTQVSHGVRRSLRALFGWLASRNARVAVPADVYPVYLQLAGEAGVEVVPFSAREGLPELEARDALLLCEPLKPWGRTPRSEETERVERWVRAEPGKRVLIIDSAYATPPTPWTLRLLREELAFVLVSLSKSWLIPDHVGLCITPSRWHQDARAVFAPLPKDEQKLRIGYAALTEHASRPRQVGALLAERARALDAFTATRPELRASPCVGYFATSQCSFDELLEQGVLGVPASVFGGPAQVTILSSLPAAVSPSAS</sequence>
<proteinExistence type="predicted"/>
<reference evidence="1 2" key="1">
    <citation type="submission" date="2019-06" db="EMBL/GenBank/DDBJ databases">
        <authorList>
            <person name="Livingstone P."/>
            <person name="Whitworth D."/>
        </authorList>
    </citation>
    <scope>NUCLEOTIDE SEQUENCE [LARGE SCALE GENOMIC DNA]</scope>
    <source>
        <strain evidence="1 2">AM401</strain>
    </source>
</reference>
<dbReference type="Proteomes" id="UP000315369">
    <property type="component" value="Unassembled WGS sequence"/>
</dbReference>
<dbReference type="RefSeq" id="WP_141640305.1">
    <property type="nucleotide sequence ID" value="NZ_VIFM01000001.1"/>
</dbReference>
<keyword evidence="1" id="KW-0032">Aminotransferase</keyword>
<accession>A0A540X9R9</accession>
<dbReference type="GO" id="GO:0008483">
    <property type="term" value="F:transaminase activity"/>
    <property type="evidence" value="ECO:0007669"/>
    <property type="project" value="UniProtKB-KW"/>
</dbReference>
<dbReference type="EMBL" id="VIFM01000001">
    <property type="protein sequence ID" value="TQF17990.1"/>
    <property type="molecule type" value="Genomic_DNA"/>
</dbReference>
<name>A0A540X9R9_9BACT</name>
<gene>
    <name evidence="1" type="ORF">FJV41_00125</name>
</gene>
<evidence type="ECO:0000313" key="1">
    <source>
        <dbReference type="EMBL" id="TQF17990.1"/>
    </source>
</evidence>
<comment type="caution">
    <text evidence="1">The sequence shown here is derived from an EMBL/GenBank/DDBJ whole genome shotgun (WGS) entry which is preliminary data.</text>
</comment>
<organism evidence="1 2">
    <name type="scientific">Myxococcus llanfairpwllgwyngyllgogerychwyrndrobwllllantysiliogogogochensis</name>
    <dbReference type="NCBI Taxonomy" id="2590453"/>
    <lineage>
        <taxon>Bacteria</taxon>
        <taxon>Pseudomonadati</taxon>
        <taxon>Myxococcota</taxon>
        <taxon>Myxococcia</taxon>
        <taxon>Myxococcales</taxon>
        <taxon>Cystobacterineae</taxon>
        <taxon>Myxococcaceae</taxon>
        <taxon>Myxococcus</taxon>
    </lineage>
</organism>
<dbReference type="OrthoDB" id="9178318at2"/>
<keyword evidence="2" id="KW-1185">Reference proteome</keyword>
<dbReference type="AlphaFoldDB" id="A0A540X9R9"/>
<keyword evidence="1" id="KW-0808">Transferase</keyword>
<dbReference type="InterPro" id="IPR015424">
    <property type="entry name" value="PyrdxlP-dep_Trfase"/>
</dbReference>
<dbReference type="SUPFAM" id="SSF53383">
    <property type="entry name" value="PLP-dependent transferases"/>
    <property type="match status" value="1"/>
</dbReference>